<evidence type="ECO:0000256" key="4">
    <source>
        <dbReference type="ARBA" id="ARBA00013174"/>
    </source>
</evidence>
<comment type="subcellular location">
    <subcellularLocation>
        <location evidence="2">Endomembrane system</location>
        <topology evidence="2">Multi-pass membrane protein</topology>
    </subcellularLocation>
</comment>
<keyword evidence="11 16" id="KW-0472">Membrane</keyword>
<keyword evidence="18" id="KW-1185">Reference proteome</keyword>
<evidence type="ECO:0000256" key="3">
    <source>
        <dbReference type="ARBA" id="ARBA00010441"/>
    </source>
</evidence>
<name>A0A4Z0F8B2_9GAMM</name>
<dbReference type="PANTHER" id="PTHR14269:SF61">
    <property type="entry name" value="CDP-DIACYLGLYCEROL--SERINE O-PHOSPHATIDYLTRANSFERASE"/>
    <property type="match status" value="1"/>
</dbReference>
<dbReference type="PANTHER" id="PTHR14269">
    <property type="entry name" value="CDP-DIACYLGLYCEROL--GLYCEROL-3-PHOSPHATE 3-PHOSPHATIDYLTRANSFERASE-RELATED"/>
    <property type="match status" value="1"/>
</dbReference>
<feature type="transmembrane region" description="Helical" evidence="16">
    <location>
        <begin position="236"/>
        <end position="253"/>
    </location>
</feature>
<dbReference type="InterPro" id="IPR000462">
    <property type="entry name" value="CDP-OH_P_trans"/>
</dbReference>
<keyword evidence="7 15" id="KW-0808">Transferase</keyword>
<comment type="catalytic activity">
    <reaction evidence="1">
        <text>a CDP-1,2-diacyl-sn-glycerol + L-serine = a 1,2-diacyl-sn-glycero-3-phospho-L-serine + CMP + H(+)</text>
        <dbReference type="Rhea" id="RHEA:16913"/>
        <dbReference type="ChEBI" id="CHEBI:15378"/>
        <dbReference type="ChEBI" id="CHEBI:33384"/>
        <dbReference type="ChEBI" id="CHEBI:57262"/>
        <dbReference type="ChEBI" id="CHEBI:58332"/>
        <dbReference type="ChEBI" id="CHEBI:60377"/>
        <dbReference type="EC" id="2.7.8.8"/>
    </reaction>
</comment>
<keyword evidence="6" id="KW-0444">Lipid biosynthesis</keyword>
<evidence type="ECO:0000256" key="12">
    <source>
        <dbReference type="ARBA" id="ARBA00023209"/>
    </source>
</evidence>
<dbReference type="OrthoDB" id="9777147at2"/>
<dbReference type="GO" id="GO:0003882">
    <property type="term" value="F:CDP-diacylglycerol-serine O-phosphatidyltransferase activity"/>
    <property type="evidence" value="ECO:0007669"/>
    <property type="project" value="UniProtKB-EC"/>
</dbReference>
<evidence type="ECO:0000256" key="15">
    <source>
        <dbReference type="RuleBase" id="RU003750"/>
    </source>
</evidence>
<dbReference type="PROSITE" id="PS00379">
    <property type="entry name" value="CDP_ALCOHOL_P_TRANSF"/>
    <property type="match status" value="1"/>
</dbReference>
<evidence type="ECO:0000256" key="1">
    <source>
        <dbReference type="ARBA" id="ARBA00000287"/>
    </source>
</evidence>
<dbReference type="EMBL" id="SRIO01000021">
    <property type="protein sequence ID" value="TFZ81507.1"/>
    <property type="molecule type" value="Genomic_DNA"/>
</dbReference>
<feature type="transmembrane region" description="Helical" evidence="16">
    <location>
        <begin position="50"/>
        <end position="67"/>
    </location>
</feature>
<keyword evidence="9 16" id="KW-1133">Transmembrane helix</keyword>
<evidence type="ECO:0000256" key="16">
    <source>
        <dbReference type="SAM" id="Phobius"/>
    </source>
</evidence>
<evidence type="ECO:0000256" key="10">
    <source>
        <dbReference type="ARBA" id="ARBA00023098"/>
    </source>
</evidence>
<protein>
    <recommendedName>
        <fullName evidence="5">CDP-diacylglycerol--serine O-phosphatidyltransferase</fullName>
        <ecNumber evidence="4">2.7.8.8</ecNumber>
    </recommendedName>
    <alternativeName>
        <fullName evidence="14">Phosphatidylserine synthase</fullName>
    </alternativeName>
</protein>
<evidence type="ECO:0000256" key="6">
    <source>
        <dbReference type="ARBA" id="ARBA00022516"/>
    </source>
</evidence>
<evidence type="ECO:0000313" key="17">
    <source>
        <dbReference type="EMBL" id="TFZ81507.1"/>
    </source>
</evidence>
<feature type="transmembrane region" description="Helical" evidence="16">
    <location>
        <begin position="149"/>
        <end position="169"/>
    </location>
</feature>
<dbReference type="RefSeq" id="WP_135282692.1">
    <property type="nucleotide sequence ID" value="NZ_SRIO01000021.1"/>
</dbReference>
<dbReference type="InterPro" id="IPR048254">
    <property type="entry name" value="CDP_ALCOHOL_P_TRANSF_CS"/>
</dbReference>
<feature type="transmembrane region" description="Helical" evidence="16">
    <location>
        <begin position="24"/>
        <end position="44"/>
    </location>
</feature>
<dbReference type="InterPro" id="IPR050324">
    <property type="entry name" value="CDP-alcohol_PTase-I"/>
</dbReference>
<evidence type="ECO:0000256" key="13">
    <source>
        <dbReference type="ARBA" id="ARBA00023264"/>
    </source>
</evidence>
<evidence type="ECO:0000256" key="14">
    <source>
        <dbReference type="ARBA" id="ARBA00032361"/>
    </source>
</evidence>
<dbReference type="GO" id="GO:0012505">
    <property type="term" value="C:endomembrane system"/>
    <property type="evidence" value="ECO:0007669"/>
    <property type="project" value="UniProtKB-SubCell"/>
</dbReference>
<evidence type="ECO:0000256" key="11">
    <source>
        <dbReference type="ARBA" id="ARBA00023136"/>
    </source>
</evidence>
<dbReference type="GO" id="GO:0016020">
    <property type="term" value="C:membrane"/>
    <property type="evidence" value="ECO:0007669"/>
    <property type="project" value="InterPro"/>
</dbReference>
<dbReference type="Pfam" id="PF01066">
    <property type="entry name" value="CDP-OH_P_transf"/>
    <property type="match status" value="1"/>
</dbReference>
<sequence length="263" mass="28743">MPDVDESALPSAPQQPRRPRRRGIYLLPNLLTTGTLFGGFYGIVAAIDGLFLQAAMAVFLAGLLDGLDGRVARLTHTQSEFGREYDSLADMVSFGLAPSLIVYLWALRELSQFGWHWGQVGWLTAFIYAVGAALRLARFNTQSTEISRRYFVGLPSPSAAAAVTGLVWVCADSGISGVTMSIPAALVTASAGALMVSNIRYYSFKDIKLAERVPFRYLLIMVGGLVLIAFNPPLILFLGFFGYMLVGVAQAAWRRRRKRAVLD</sequence>
<organism evidence="17 18">
    <name type="scientific">Candidatus Macondimonas diazotrophica</name>
    <dbReference type="NCBI Taxonomy" id="2305248"/>
    <lineage>
        <taxon>Bacteria</taxon>
        <taxon>Pseudomonadati</taxon>
        <taxon>Pseudomonadota</taxon>
        <taxon>Gammaproteobacteria</taxon>
        <taxon>Chromatiales</taxon>
        <taxon>Ectothiorhodospiraceae</taxon>
        <taxon>Candidatus Macondimonas</taxon>
    </lineage>
</organism>
<dbReference type="EC" id="2.7.8.8" evidence="4"/>
<comment type="similarity">
    <text evidence="3 15">Belongs to the CDP-alcohol phosphatidyltransferase class-I family.</text>
</comment>
<dbReference type="Gene3D" id="1.20.120.1760">
    <property type="match status" value="1"/>
</dbReference>
<keyword evidence="8 16" id="KW-0812">Transmembrane</keyword>
<dbReference type="GO" id="GO:0008654">
    <property type="term" value="P:phospholipid biosynthetic process"/>
    <property type="evidence" value="ECO:0007669"/>
    <property type="project" value="UniProtKB-KW"/>
</dbReference>
<feature type="transmembrane region" description="Helical" evidence="16">
    <location>
        <begin position="119"/>
        <end position="137"/>
    </location>
</feature>
<keyword evidence="12" id="KW-0594">Phospholipid biosynthesis</keyword>
<evidence type="ECO:0000256" key="7">
    <source>
        <dbReference type="ARBA" id="ARBA00022679"/>
    </source>
</evidence>
<dbReference type="AlphaFoldDB" id="A0A4Z0F8B2"/>
<reference evidence="17 18" key="1">
    <citation type="journal article" date="2019" name="ISME J.">
        <title>Candidatus Macondimonas diazotrophica, a novel gammaproteobacterial genus dominating crude-oil-contaminated coastal sediments.</title>
        <authorList>
            <person name="Karthikeyan S."/>
            <person name="Konstantinidis K."/>
        </authorList>
    </citation>
    <scope>NUCLEOTIDE SEQUENCE [LARGE SCALE GENOMIC DNA]</scope>
    <source>
        <strain evidence="17 18">KTK01</strain>
    </source>
</reference>
<accession>A0A4Z0F8B2</accession>
<keyword evidence="13" id="KW-1208">Phospholipid metabolism</keyword>
<keyword evidence="10" id="KW-0443">Lipid metabolism</keyword>
<evidence type="ECO:0000256" key="9">
    <source>
        <dbReference type="ARBA" id="ARBA00022989"/>
    </source>
</evidence>
<comment type="caution">
    <text evidence="17">The sequence shown here is derived from an EMBL/GenBank/DDBJ whole genome shotgun (WGS) entry which is preliminary data.</text>
</comment>
<feature type="transmembrane region" description="Helical" evidence="16">
    <location>
        <begin position="181"/>
        <end position="201"/>
    </location>
</feature>
<evidence type="ECO:0000256" key="5">
    <source>
        <dbReference type="ARBA" id="ARBA00017171"/>
    </source>
</evidence>
<proteinExistence type="inferred from homology"/>
<evidence type="ECO:0000256" key="8">
    <source>
        <dbReference type="ARBA" id="ARBA00022692"/>
    </source>
</evidence>
<dbReference type="InterPro" id="IPR004533">
    <property type="entry name" value="CDP-diaglyc--ser_O-PTrfase"/>
</dbReference>
<evidence type="ECO:0000313" key="18">
    <source>
        <dbReference type="Proteomes" id="UP000297890"/>
    </source>
</evidence>
<dbReference type="InterPro" id="IPR043130">
    <property type="entry name" value="CDP-OH_PTrfase_TM_dom"/>
</dbReference>
<gene>
    <name evidence="17" type="primary">pssA</name>
    <name evidence="17" type="ORF">E4680_12180</name>
</gene>
<feature type="transmembrane region" description="Helical" evidence="16">
    <location>
        <begin position="213"/>
        <end position="230"/>
    </location>
</feature>
<feature type="transmembrane region" description="Helical" evidence="16">
    <location>
        <begin position="88"/>
        <end position="107"/>
    </location>
</feature>
<evidence type="ECO:0000256" key="2">
    <source>
        <dbReference type="ARBA" id="ARBA00004127"/>
    </source>
</evidence>
<dbReference type="Proteomes" id="UP000297890">
    <property type="component" value="Unassembled WGS sequence"/>
</dbReference>
<dbReference type="NCBIfam" id="TIGR00473">
    <property type="entry name" value="pssA"/>
    <property type="match status" value="1"/>
</dbReference>